<dbReference type="Pfam" id="PF00581">
    <property type="entry name" value="Rhodanese"/>
    <property type="match status" value="2"/>
</dbReference>
<dbReference type="PROSITE" id="PS50206">
    <property type="entry name" value="RHODANESE_3"/>
    <property type="match status" value="2"/>
</dbReference>
<dbReference type="OrthoDB" id="9770030at2"/>
<dbReference type="GO" id="GO:0004792">
    <property type="term" value="F:thiosulfate-cyanide sulfurtransferase activity"/>
    <property type="evidence" value="ECO:0007669"/>
    <property type="project" value="TreeGrafter"/>
</dbReference>
<dbReference type="PANTHER" id="PTHR11364:SF27">
    <property type="entry name" value="SULFURTRANSFERASE"/>
    <property type="match status" value="1"/>
</dbReference>
<dbReference type="Gene3D" id="3.40.250.10">
    <property type="entry name" value="Rhodanese-like domain"/>
    <property type="match status" value="2"/>
</dbReference>
<evidence type="ECO:0000313" key="4">
    <source>
        <dbReference type="EMBL" id="APT91455.1"/>
    </source>
</evidence>
<accession>A0A1L7CZZ4</accession>
<evidence type="ECO:0000259" key="3">
    <source>
        <dbReference type="PROSITE" id="PS50206"/>
    </source>
</evidence>
<gene>
    <name evidence="4" type="ORF">CSPHI_11270</name>
</gene>
<dbReference type="CDD" id="cd01449">
    <property type="entry name" value="TST_Repeat_2"/>
    <property type="match status" value="1"/>
</dbReference>
<dbReference type="RefSeq" id="WP_075693269.1">
    <property type="nucleotide sequence ID" value="NZ_CP009248.1"/>
</dbReference>
<evidence type="ECO:0000256" key="1">
    <source>
        <dbReference type="ARBA" id="ARBA00022679"/>
    </source>
</evidence>
<evidence type="ECO:0000256" key="2">
    <source>
        <dbReference type="ARBA" id="ARBA00022737"/>
    </source>
</evidence>
<dbReference type="KEGG" id="csph:CSPHI_11270"/>
<reference evidence="4 5" key="1">
    <citation type="submission" date="2014-08" db="EMBL/GenBank/DDBJ databases">
        <title>Complete genome sequence of Corynebacterium sphenisci CECT 5990(T) (=DSM 44792(T)), isolated from healthy wild penguins.</title>
        <authorList>
            <person name="Ruckert C."/>
            <person name="Albersmeier A."/>
            <person name="Winkler A."/>
            <person name="Kalinowski J."/>
        </authorList>
    </citation>
    <scope>NUCLEOTIDE SEQUENCE [LARGE SCALE GENOMIC DNA]</scope>
    <source>
        <strain evidence="4 5">DSM 44792</strain>
    </source>
</reference>
<dbReference type="InterPro" id="IPR001763">
    <property type="entry name" value="Rhodanese-like_dom"/>
</dbReference>
<sequence length="275" mass="29626">MSTCLTPEDLDGLINSVHRVAVIDTRWSRDRAAYDHYTMAHIPLALFCDPASDLAGVPDRARGRNPLPDPERVQEAVHRWGLDADHEVVVYDSGDGLFAARAWWILTWAGLTRVRTLVGGLAAWEAQGRATAGGPGNLPQSGGARIRPGRLPVADMAEVRDWPGRGVLVDARQRSRYDGIRERMDLQAGHIPGAVSIPVAELMDGPAFLPAERIRARLAEAGIDADTPVAVYSGSGLHSALFIQAMHEAGLPGASLYVGGWSQWAGDPANPIVRK</sequence>
<dbReference type="SMART" id="SM00450">
    <property type="entry name" value="RHOD"/>
    <property type="match status" value="2"/>
</dbReference>
<evidence type="ECO:0000313" key="5">
    <source>
        <dbReference type="Proteomes" id="UP000185469"/>
    </source>
</evidence>
<dbReference type="Proteomes" id="UP000185469">
    <property type="component" value="Chromosome"/>
</dbReference>
<dbReference type="EMBL" id="CP009248">
    <property type="protein sequence ID" value="APT91455.1"/>
    <property type="molecule type" value="Genomic_DNA"/>
</dbReference>
<proteinExistence type="predicted"/>
<protein>
    <submittedName>
        <fullName evidence="4">Rhodanese domain protein</fullName>
    </submittedName>
</protein>
<dbReference type="STRING" id="1437874.CSPHI_11270"/>
<organism evidence="4 5">
    <name type="scientific">Corynebacterium sphenisci DSM 44792</name>
    <dbReference type="NCBI Taxonomy" id="1437874"/>
    <lineage>
        <taxon>Bacteria</taxon>
        <taxon>Bacillati</taxon>
        <taxon>Actinomycetota</taxon>
        <taxon>Actinomycetes</taxon>
        <taxon>Mycobacteriales</taxon>
        <taxon>Corynebacteriaceae</taxon>
        <taxon>Corynebacterium</taxon>
    </lineage>
</organism>
<dbReference type="InterPro" id="IPR045078">
    <property type="entry name" value="TST/MPST-like"/>
</dbReference>
<keyword evidence="5" id="KW-1185">Reference proteome</keyword>
<keyword evidence="1" id="KW-0808">Transferase</keyword>
<dbReference type="InterPro" id="IPR036873">
    <property type="entry name" value="Rhodanese-like_dom_sf"/>
</dbReference>
<name>A0A1L7CZZ4_9CORY</name>
<feature type="domain" description="Rhodanese" evidence="3">
    <location>
        <begin position="167"/>
        <end position="273"/>
    </location>
</feature>
<keyword evidence="2" id="KW-0677">Repeat</keyword>
<dbReference type="SUPFAM" id="SSF52821">
    <property type="entry name" value="Rhodanese/Cell cycle control phosphatase"/>
    <property type="match status" value="2"/>
</dbReference>
<feature type="domain" description="Rhodanese" evidence="3">
    <location>
        <begin position="16"/>
        <end position="133"/>
    </location>
</feature>
<dbReference type="CDD" id="cd01448">
    <property type="entry name" value="TST_Repeat_1"/>
    <property type="match status" value="1"/>
</dbReference>
<dbReference type="PANTHER" id="PTHR11364">
    <property type="entry name" value="THIOSULFATE SULFERTANSFERASE"/>
    <property type="match status" value="1"/>
</dbReference>
<dbReference type="AlphaFoldDB" id="A0A1L7CZZ4"/>